<protein>
    <submittedName>
        <fullName evidence="1">Uncharacterized protein</fullName>
    </submittedName>
</protein>
<comment type="caution">
    <text evidence="1">The sequence shown here is derived from an EMBL/GenBank/DDBJ whole genome shotgun (WGS) entry which is preliminary data.</text>
</comment>
<feature type="non-terminal residue" evidence="1">
    <location>
        <position position="1"/>
    </location>
</feature>
<name>A0A8S3DT09_9BILA</name>
<dbReference type="Proteomes" id="UP000676336">
    <property type="component" value="Unassembled WGS sequence"/>
</dbReference>
<dbReference type="EMBL" id="CAJOBI010219941">
    <property type="protein sequence ID" value="CAF5038842.1"/>
    <property type="molecule type" value="Genomic_DNA"/>
</dbReference>
<evidence type="ECO:0000313" key="2">
    <source>
        <dbReference type="Proteomes" id="UP000676336"/>
    </source>
</evidence>
<gene>
    <name evidence="1" type="ORF">SMN809_LOCUS58532</name>
</gene>
<organism evidence="1 2">
    <name type="scientific">Rotaria magnacalcarata</name>
    <dbReference type="NCBI Taxonomy" id="392030"/>
    <lineage>
        <taxon>Eukaryota</taxon>
        <taxon>Metazoa</taxon>
        <taxon>Spiralia</taxon>
        <taxon>Gnathifera</taxon>
        <taxon>Rotifera</taxon>
        <taxon>Eurotatoria</taxon>
        <taxon>Bdelloidea</taxon>
        <taxon>Philodinida</taxon>
        <taxon>Philodinidae</taxon>
        <taxon>Rotaria</taxon>
    </lineage>
</organism>
<reference evidence="1" key="1">
    <citation type="submission" date="2021-02" db="EMBL/GenBank/DDBJ databases">
        <authorList>
            <person name="Nowell W R."/>
        </authorList>
    </citation>
    <scope>NUCLEOTIDE SEQUENCE</scope>
</reference>
<dbReference type="AlphaFoldDB" id="A0A8S3DT09"/>
<proteinExistence type="predicted"/>
<accession>A0A8S3DT09</accession>
<evidence type="ECO:0000313" key="1">
    <source>
        <dbReference type="EMBL" id="CAF5038842.1"/>
    </source>
</evidence>
<sequence>MGQELHWNEQKKKEETDRAKRFLLREMGLNLKRDMRRE</sequence>